<organism evidence="2 3">
    <name type="scientific">Flavobacterium branchiophilum</name>
    <dbReference type="NCBI Taxonomy" id="55197"/>
    <lineage>
        <taxon>Bacteria</taxon>
        <taxon>Pseudomonadati</taxon>
        <taxon>Bacteroidota</taxon>
        <taxon>Flavobacteriia</taxon>
        <taxon>Flavobacteriales</taxon>
        <taxon>Flavobacteriaceae</taxon>
        <taxon>Flavobacterium</taxon>
    </lineage>
</organism>
<protein>
    <submittedName>
        <fullName evidence="2">Uncharacterized protein</fullName>
    </submittedName>
</protein>
<evidence type="ECO:0000313" key="3">
    <source>
        <dbReference type="Proteomes" id="UP000220828"/>
    </source>
</evidence>
<feature type="chain" id="PRO_5013803351" evidence="1">
    <location>
        <begin position="27"/>
        <end position="84"/>
    </location>
</feature>
<gene>
    <name evidence="2" type="ORF">B0A77_14825</name>
</gene>
<dbReference type="AlphaFoldDB" id="A0A2H3K8C3"/>
<accession>A0A2H3K8C3</accession>
<comment type="caution">
    <text evidence="2">The sequence shown here is derived from an EMBL/GenBank/DDBJ whole genome shotgun (WGS) entry which is preliminary data.</text>
</comment>
<name>A0A2H3K8C3_9FLAO</name>
<feature type="signal peptide" evidence="1">
    <location>
        <begin position="1"/>
        <end position="26"/>
    </location>
</feature>
<evidence type="ECO:0000256" key="1">
    <source>
        <dbReference type="SAM" id="SignalP"/>
    </source>
</evidence>
<keyword evidence="1" id="KW-0732">Signal</keyword>
<dbReference type="EMBL" id="PCMW01000134">
    <property type="protein sequence ID" value="PDS21877.1"/>
    <property type="molecule type" value="Genomic_DNA"/>
</dbReference>
<reference evidence="2 3" key="1">
    <citation type="submission" date="2017-09" db="EMBL/GenBank/DDBJ databases">
        <title>Whole genomes of Flavobacteriaceae.</title>
        <authorList>
            <person name="Stine C."/>
            <person name="Li C."/>
            <person name="Tadesse D."/>
        </authorList>
    </citation>
    <scope>NUCLEOTIDE SEQUENCE [LARGE SCALE GENOMIC DNA]</scope>
    <source>
        <strain evidence="2 3">ATCC 35036</strain>
    </source>
</reference>
<feature type="non-terminal residue" evidence="2">
    <location>
        <position position="84"/>
    </location>
</feature>
<sequence>MIHKQMKTFFYLIIAFGLLLSNNTSAQTPGGVSGASLWYKSNVGVTNATGVSQWDDQSGNARHLTQSTTASRPVYNTTSNLINF</sequence>
<dbReference type="Proteomes" id="UP000220828">
    <property type="component" value="Unassembled WGS sequence"/>
</dbReference>
<proteinExistence type="predicted"/>
<evidence type="ECO:0000313" key="2">
    <source>
        <dbReference type="EMBL" id="PDS21877.1"/>
    </source>
</evidence>